<dbReference type="InterPro" id="IPR002882">
    <property type="entry name" value="CofD"/>
</dbReference>
<dbReference type="PANTHER" id="PTHR30135">
    <property type="entry name" value="UNCHARACTERIZED PROTEIN YVCK-RELATED"/>
    <property type="match status" value="1"/>
</dbReference>
<reference evidence="2 3" key="1">
    <citation type="journal article" date="2016" name="Nat. Commun.">
        <title>Thousands of microbial genomes shed light on interconnected biogeochemical processes in an aquifer system.</title>
        <authorList>
            <person name="Anantharaman K."/>
            <person name="Brown C.T."/>
            <person name="Hug L.A."/>
            <person name="Sharon I."/>
            <person name="Castelle C.J."/>
            <person name="Probst A.J."/>
            <person name="Thomas B.C."/>
            <person name="Singh A."/>
            <person name="Wilkins M.J."/>
            <person name="Karaoz U."/>
            <person name="Brodie E.L."/>
            <person name="Williams K.H."/>
            <person name="Hubbard S.S."/>
            <person name="Banfield J.F."/>
        </authorList>
    </citation>
    <scope>NUCLEOTIDE SEQUENCE [LARGE SCALE GENOMIC DNA]</scope>
</reference>
<organism evidence="2 3">
    <name type="scientific">Candidatus Doudnabacteria bacterium RIFCSPHIGHO2_01_FULL_49_9</name>
    <dbReference type="NCBI Taxonomy" id="1817827"/>
    <lineage>
        <taxon>Bacteria</taxon>
        <taxon>Candidatus Doudnaibacteriota</taxon>
    </lineage>
</organism>
<dbReference type="NCBIfam" id="TIGR01826">
    <property type="entry name" value="CofD_related"/>
    <property type="match status" value="1"/>
</dbReference>
<evidence type="ECO:0000313" key="3">
    <source>
        <dbReference type="Proteomes" id="UP000176339"/>
    </source>
</evidence>
<evidence type="ECO:0008006" key="4">
    <source>
        <dbReference type="Google" id="ProtNLM"/>
    </source>
</evidence>
<name>A0A1F5P0M0_9BACT</name>
<dbReference type="Proteomes" id="UP000176339">
    <property type="component" value="Unassembled WGS sequence"/>
</dbReference>
<dbReference type="InterPro" id="IPR010119">
    <property type="entry name" value="Gluconeogen_factor"/>
</dbReference>
<dbReference type="SUPFAM" id="SSF142338">
    <property type="entry name" value="CofD-like"/>
    <property type="match status" value="1"/>
</dbReference>
<dbReference type="GO" id="GO:0043743">
    <property type="term" value="F:LPPG:FO 2-phospho-L-lactate transferase activity"/>
    <property type="evidence" value="ECO:0007669"/>
    <property type="project" value="InterPro"/>
</dbReference>
<dbReference type="Pfam" id="PF01933">
    <property type="entry name" value="CofD"/>
    <property type="match status" value="1"/>
</dbReference>
<dbReference type="CDD" id="cd07187">
    <property type="entry name" value="YvcK_like"/>
    <property type="match status" value="1"/>
</dbReference>
<dbReference type="Gene3D" id="3.40.50.10680">
    <property type="entry name" value="CofD-like domains"/>
    <property type="match status" value="1"/>
</dbReference>
<dbReference type="AlphaFoldDB" id="A0A1F5P0M0"/>
<accession>A0A1F5P0M0</accession>
<evidence type="ECO:0000256" key="1">
    <source>
        <dbReference type="ARBA" id="ARBA00022490"/>
    </source>
</evidence>
<dbReference type="PANTHER" id="PTHR30135:SF3">
    <property type="entry name" value="GLUCONEOGENESIS FACTOR-RELATED"/>
    <property type="match status" value="1"/>
</dbReference>
<comment type="caution">
    <text evidence="2">The sequence shown here is derived from an EMBL/GenBank/DDBJ whole genome shotgun (WGS) entry which is preliminary data.</text>
</comment>
<protein>
    <recommendedName>
        <fullName evidence="4">Gluconeogenesis factor</fullName>
    </recommendedName>
</protein>
<keyword evidence="1" id="KW-0963">Cytoplasm</keyword>
<proteinExistence type="predicted"/>
<dbReference type="InterPro" id="IPR038136">
    <property type="entry name" value="CofD-like_dom_sf"/>
</dbReference>
<evidence type="ECO:0000313" key="2">
    <source>
        <dbReference type="EMBL" id="OGE83459.1"/>
    </source>
</evidence>
<gene>
    <name evidence="2" type="ORF">A2846_05215</name>
</gene>
<sequence>MVVIGGGTGSSIVLKALKNSGHQLYAIVPMGDSGGSTGRLRDEFGVLSSGEIRQRLMAMASDDEETRPLRDLLDYRFQGGGELRGHNLGNLIICGFTEMYGSQKKAVEILSKVLKIRGEIVPSTFDRFDLAAKYADGSKIIGEHDIDETKTAKRIIKLYTEPAVTSNPRAIDVIKSADMIIFSMGDLYTSILHAIIVGGIKEAISKSRAKKIYVSNLMTSFGETIGMTLGDHVAELEKYTDSKIDEVVANSGEMPMAILSEYRKNSEEPVKLELTNGQKKRIKITAADLISEEIYKKSDSDVLRRNPLRHDPNKLRKVILSMI</sequence>
<dbReference type="EMBL" id="MFEN01000041">
    <property type="protein sequence ID" value="OGE83459.1"/>
    <property type="molecule type" value="Genomic_DNA"/>
</dbReference>